<evidence type="ECO:0000313" key="3">
    <source>
        <dbReference type="EMBL" id="MBW0494189.1"/>
    </source>
</evidence>
<dbReference type="InterPro" id="IPR036397">
    <property type="entry name" value="RNaseH_sf"/>
</dbReference>
<proteinExistence type="predicted"/>
<reference evidence="3" key="1">
    <citation type="submission" date="2021-03" db="EMBL/GenBank/DDBJ databases">
        <title>Draft genome sequence of rust myrtle Austropuccinia psidii MF-1, a brazilian biotype.</title>
        <authorList>
            <person name="Quecine M.C."/>
            <person name="Pachon D.M.R."/>
            <person name="Bonatelli M.L."/>
            <person name="Correr F.H."/>
            <person name="Franceschini L.M."/>
            <person name="Leite T.F."/>
            <person name="Margarido G.R.A."/>
            <person name="Almeida C.A."/>
            <person name="Ferrarezi J.A."/>
            <person name="Labate C.A."/>
        </authorList>
    </citation>
    <scope>NUCLEOTIDE SEQUENCE</scope>
    <source>
        <strain evidence="3">MF-1</strain>
    </source>
</reference>
<dbReference type="Proteomes" id="UP000765509">
    <property type="component" value="Unassembled WGS sequence"/>
</dbReference>
<sequence>MDFLTGLVPGGREGFNASLIIIHRLSKSVRCLPCQKEDGAMDSIFLFWNNIIPTCGVPKVIINDMDPKFTSEFWTNRYYMLGTKLSFYTAYHPQTDGLAERMVQTMENIIRRFCSYGMEYKDQEGKNTFTGRERVESPIACGSLEEKSSDHPPQTQRFPQYVKKGYDTAAKCIAQAKEYKNQRWDKSQMEPDFKEGEQVKLIGENAVEVQLTEQLSRKHPVFPVILVKPYFQTEEHKFTSRKKNPTLEDIVEVEDTPGPVRKIIKARKIRLNDKNQRQYLVIFKNTTADKDKWFAEDAIPDGKLHLRKLTASRRTQKSYKS</sequence>
<dbReference type="AlphaFoldDB" id="A0A9Q3CZN4"/>
<name>A0A9Q3CZN4_9BASI</name>
<evidence type="ECO:0000256" key="1">
    <source>
        <dbReference type="ARBA" id="ARBA00022884"/>
    </source>
</evidence>
<dbReference type="PROSITE" id="PS50994">
    <property type="entry name" value="INTEGRASE"/>
    <property type="match status" value="1"/>
</dbReference>
<evidence type="ECO:0000259" key="2">
    <source>
        <dbReference type="PROSITE" id="PS50994"/>
    </source>
</evidence>
<evidence type="ECO:0000313" key="4">
    <source>
        <dbReference type="Proteomes" id="UP000765509"/>
    </source>
</evidence>
<dbReference type="InterPro" id="IPR012337">
    <property type="entry name" value="RNaseH-like_sf"/>
</dbReference>
<dbReference type="GO" id="GO:0003723">
    <property type="term" value="F:RNA binding"/>
    <property type="evidence" value="ECO:0007669"/>
    <property type="project" value="UniProtKB-KW"/>
</dbReference>
<dbReference type="PANTHER" id="PTHR37984:SF5">
    <property type="entry name" value="PROTEIN NYNRIN-LIKE"/>
    <property type="match status" value="1"/>
</dbReference>
<dbReference type="InterPro" id="IPR001584">
    <property type="entry name" value="Integrase_cat-core"/>
</dbReference>
<accession>A0A9Q3CZN4</accession>
<comment type="caution">
    <text evidence="3">The sequence shown here is derived from an EMBL/GenBank/DDBJ whole genome shotgun (WGS) entry which is preliminary data.</text>
</comment>
<gene>
    <name evidence="3" type="ORF">O181_033904</name>
</gene>
<protein>
    <recommendedName>
        <fullName evidence="2">Integrase catalytic domain-containing protein</fullName>
    </recommendedName>
</protein>
<dbReference type="SUPFAM" id="SSF53098">
    <property type="entry name" value="Ribonuclease H-like"/>
    <property type="match status" value="1"/>
</dbReference>
<dbReference type="EMBL" id="AVOT02012454">
    <property type="protein sequence ID" value="MBW0494189.1"/>
    <property type="molecule type" value="Genomic_DNA"/>
</dbReference>
<keyword evidence="4" id="KW-1185">Reference proteome</keyword>
<keyword evidence="1" id="KW-0694">RNA-binding</keyword>
<dbReference type="InterPro" id="IPR050951">
    <property type="entry name" value="Retrovirus_Pol_polyprotein"/>
</dbReference>
<dbReference type="PANTHER" id="PTHR37984">
    <property type="entry name" value="PROTEIN CBG26694"/>
    <property type="match status" value="1"/>
</dbReference>
<feature type="domain" description="Integrase catalytic" evidence="2">
    <location>
        <begin position="1"/>
        <end position="111"/>
    </location>
</feature>
<dbReference type="GO" id="GO:0005634">
    <property type="term" value="C:nucleus"/>
    <property type="evidence" value="ECO:0007669"/>
    <property type="project" value="UniProtKB-ARBA"/>
</dbReference>
<dbReference type="Gene3D" id="3.30.420.10">
    <property type="entry name" value="Ribonuclease H-like superfamily/Ribonuclease H"/>
    <property type="match status" value="1"/>
</dbReference>
<organism evidence="3 4">
    <name type="scientific">Austropuccinia psidii MF-1</name>
    <dbReference type="NCBI Taxonomy" id="1389203"/>
    <lineage>
        <taxon>Eukaryota</taxon>
        <taxon>Fungi</taxon>
        <taxon>Dikarya</taxon>
        <taxon>Basidiomycota</taxon>
        <taxon>Pucciniomycotina</taxon>
        <taxon>Pucciniomycetes</taxon>
        <taxon>Pucciniales</taxon>
        <taxon>Sphaerophragmiaceae</taxon>
        <taxon>Austropuccinia</taxon>
    </lineage>
</organism>
<dbReference type="GO" id="GO:0015074">
    <property type="term" value="P:DNA integration"/>
    <property type="evidence" value="ECO:0007669"/>
    <property type="project" value="InterPro"/>
</dbReference>
<dbReference type="OrthoDB" id="3227343at2759"/>